<dbReference type="EMBL" id="RDQH01000338">
    <property type="protein sequence ID" value="RXH82249.1"/>
    <property type="molecule type" value="Genomic_DNA"/>
</dbReference>
<dbReference type="Proteomes" id="UP000290289">
    <property type="component" value="Chromosome 12"/>
</dbReference>
<accession>A0A498IGQ4</accession>
<proteinExistence type="predicted"/>
<organism evidence="1 2">
    <name type="scientific">Malus domestica</name>
    <name type="common">Apple</name>
    <name type="synonym">Pyrus malus</name>
    <dbReference type="NCBI Taxonomy" id="3750"/>
    <lineage>
        <taxon>Eukaryota</taxon>
        <taxon>Viridiplantae</taxon>
        <taxon>Streptophyta</taxon>
        <taxon>Embryophyta</taxon>
        <taxon>Tracheophyta</taxon>
        <taxon>Spermatophyta</taxon>
        <taxon>Magnoliopsida</taxon>
        <taxon>eudicotyledons</taxon>
        <taxon>Gunneridae</taxon>
        <taxon>Pentapetalae</taxon>
        <taxon>rosids</taxon>
        <taxon>fabids</taxon>
        <taxon>Rosales</taxon>
        <taxon>Rosaceae</taxon>
        <taxon>Amygdaloideae</taxon>
        <taxon>Maleae</taxon>
        <taxon>Malus</taxon>
    </lineage>
</organism>
<reference evidence="1 2" key="1">
    <citation type="submission" date="2018-10" db="EMBL/GenBank/DDBJ databases">
        <title>A high-quality apple genome assembly.</title>
        <authorList>
            <person name="Hu J."/>
        </authorList>
    </citation>
    <scope>NUCLEOTIDE SEQUENCE [LARGE SCALE GENOMIC DNA]</scope>
    <source>
        <strain evidence="2">cv. HFTH1</strain>
        <tissue evidence="1">Young leaf</tissue>
    </source>
</reference>
<gene>
    <name evidence="1" type="ORF">DVH24_036590</name>
</gene>
<protein>
    <submittedName>
        <fullName evidence="1">Uncharacterized protein</fullName>
    </submittedName>
</protein>
<name>A0A498IGQ4_MALDO</name>
<evidence type="ECO:0000313" key="1">
    <source>
        <dbReference type="EMBL" id="RXH82249.1"/>
    </source>
</evidence>
<evidence type="ECO:0000313" key="2">
    <source>
        <dbReference type="Proteomes" id="UP000290289"/>
    </source>
</evidence>
<keyword evidence="2" id="KW-1185">Reference proteome</keyword>
<sequence length="67" mass="7118">MADVAQTSALRQDALGLSGWQSLPGLSLGHGLSLRLAYAGPHSPAYSVLFRSLSLEQKLPLELLLSD</sequence>
<comment type="caution">
    <text evidence="1">The sequence shown here is derived from an EMBL/GenBank/DDBJ whole genome shotgun (WGS) entry which is preliminary data.</text>
</comment>
<dbReference type="AlphaFoldDB" id="A0A498IGQ4"/>